<organism evidence="3 4">
    <name type="scientific">Nocardia rhizosphaerae</name>
    <dbReference type="NCBI Taxonomy" id="1691571"/>
    <lineage>
        <taxon>Bacteria</taxon>
        <taxon>Bacillati</taxon>
        <taxon>Actinomycetota</taxon>
        <taxon>Actinomycetes</taxon>
        <taxon>Mycobacteriales</taxon>
        <taxon>Nocardiaceae</taxon>
        <taxon>Nocardia</taxon>
    </lineage>
</organism>
<feature type="compositionally biased region" description="Basic and acidic residues" evidence="1">
    <location>
        <begin position="1"/>
        <end position="20"/>
    </location>
</feature>
<reference evidence="4" key="1">
    <citation type="journal article" date="2019" name="Int. J. Syst. Evol. Microbiol.">
        <title>The Global Catalogue of Microorganisms (GCM) 10K type strain sequencing project: providing services to taxonomists for standard genome sequencing and annotation.</title>
        <authorList>
            <consortium name="The Broad Institute Genomics Platform"/>
            <consortium name="The Broad Institute Genome Sequencing Center for Infectious Disease"/>
            <person name="Wu L."/>
            <person name="Ma J."/>
        </authorList>
    </citation>
    <scope>NUCLEOTIDE SEQUENCE [LARGE SCALE GENOMIC DNA]</scope>
    <source>
        <strain evidence="4">CGMCC 4.7204</strain>
    </source>
</reference>
<feature type="transmembrane region" description="Helical" evidence="2">
    <location>
        <begin position="188"/>
        <end position="211"/>
    </location>
</feature>
<evidence type="ECO:0000256" key="2">
    <source>
        <dbReference type="SAM" id="Phobius"/>
    </source>
</evidence>
<evidence type="ECO:0008006" key="5">
    <source>
        <dbReference type="Google" id="ProtNLM"/>
    </source>
</evidence>
<dbReference type="Proteomes" id="UP001595767">
    <property type="component" value="Unassembled WGS sequence"/>
</dbReference>
<accession>A0ABV8L4C7</accession>
<gene>
    <name evidence="3" type="ORF">ACFOW8_12335</name>
</gene>
<protein>
    <recommendedName>
        <fullName evidence="5">DUF4190 domain-containing protein</fullName>
    </recommendedName>
</protein>
<evidence type="ECO:0000313" key="4">
    <source>
        <dbReference type="Proteomes" id="UP001595767"/>
    </source>
</evidence>
<name>A0ABV8L4C7_9NOCA</name>
<keyword evidence="2" id="KW-1133">Transmembrane helix</keyword>
<dbReference type="EMBL" id="JBHSBA010000005">
    <property type="protein sequence ID" value="MFC4125719.1"/>
    <property type="molecule type" value="Genomic_DNA"/>
</dbReference>
<feature type="transmembrane region" description="Helical" evidence="2">
    <location>
        <begin position="140"/>
        <end position="168"/>
    </location>
</feature>
<comment type="caution">
    <text evidence="3">The sequence shown here is derived from an EMBL/GenBank/DDBJ whole genome shotgun (WGS) entry which is preliminary data.</text>
</comment>
<sequence length="214" mass="21732">MSAESERPVELGKRGAREPARPAAAPTQKLWADDVPPRELPGVPTASGTGEPWSGQRPPSVPGSIAPVPPAGPVRADGGWAGGEQGAPVELPPYPPPPPPVYPVPGPMAYGVPQYPGPVPYQPMQAGPVPRYGYTDDTPIWSILSFCCVAASVLGGAMLCGLPVLITAPTGIVLGVVGHGKGEQMGKWAAIANGVTAALAALAVVLFIAFLGSI</sequence>
<keyword evidence="2" id="KW-0812">Transmembrane</keyword>
<keyword evidence="2" id="KW-0472">Membrane</keyword>
<feature type="region of interest" description="Disordered" evidence="1">
    <location>
        <begin position="1"/>
        <end position="94"/>
    </location>
</feature>
<proteinExistence type="predicted"/>
<keyword evidence="4" id="KW-1185">Reference proteome</keyword>
<dbReference type="RefSeq" id="WP_378550242.1">
    <property type="nucleotide sequence ID" value="NZ_JBHSBA010000005.1"/>
</dbReference>
<evidence type="ECO:0000313" key="3">
    <source>
        <dbReference type="EMBL" id="MFC4125719.1"/>
    </source>
</evidence>
<evidence type="ECO:0000256" key="1">
    <source>
        <dbReference type="SAM" id="MobiDB-lite"/>
    </source>
</evidence>